<comment type="caution">
    <text evidence="2">The sequence shown here is derived from an EMBL/GenBank/DDBJ whole genome shotgun (WGS) entry which is preliminary data.</text>
</comment>
<keyword evidence="3" id="KW-1185">Reference proteome</keyword>
<dbReference type="AlphaFoldDB" id="A0A4D9EW64"/>
<proteinExistence type="predicted"/>
<evidence type="ECO:0000313" key="3">
    <source>
        <dbReference type="Proteomes" id="UP000297703"/>
    </source>
</evidence>
<evidence type="ECO:0000313" key="2">
    <source>
        <dbReference type="EMBL" id="TFK15661.1"/>
    </source>
</evidence>
<organism evidence="2 3">
    <name type="scientific">Platysternon megacephalum</name>
    <name type="common">big-headed turtle</name>
    <dbReference type="NCBI Taxonomy" id="55544"/>
    <lineage>
        <taxon>Eukaryota</taxon>
        <taxon>Metazoa</taxon>
        <taxon>Chordata</taxon>
        <taxon>Craniata</taxon>
        <taxon>Vertebrata</taxon>
        <taxon>Euteleostomi</taxon>
        <taxon>Archelosauria</taxon>
        <taxon>Testudinata</taxon>
        <taxon>Testudines</taxon>
        <taxon>Cryptodira</taxon>
        <taxon>Durocryptodira</taxon>
        <taxon>Testudinoidea</taxon>
        <taxon>Platysternidae</taxon>
        <taxon>Platysternon</taxon>
    </lineage>
</organism>
<dbReference type="Proteomes" id="UP000297703">
    <property type="component" value="Unassembled WGS sequence"/>
</dbReference>
<gene>
    <name evidence="2" type="ORF">DR999_PMT00531</name>
</gene>
<accession>A0A4D9EW64</accession>
<protein>
    <submittedName>
        <fullName evidence="2">Transcription factor BTF3-like</fullName>
    </submittedName>
</protein>
<reference evidence="2 3" key="2">
    <citation type="submission" date="2019-04" db="EMBL/GenBank/DDBJ databases">
        <title>The genome sequence of big-headed turtle.</title>
        <authorList>
            <person name="Gong S."/>
        </authorList>
    </citation>
    <scope>NUCLEOTIDE SEQUENCE [LARGE SCALE GENOMIC DNA]</scope>
    <source>
        <strain evidence="2">DO16091913</strain>
        <tissue evidence="2">Muscle</tissue>
    </source>
</reference>
<feature type="region of interest" description="Disordered" evidence="1">
    <location>
        <begin position="17"/>
        <end position="37"/>
    </location>
</feature>
<evidence type="ECO:0000256" key="1">
    <source>
        <dbReference type="SAM" id="MobiDB-lite"/>
    </source>
</evidence>
<sequence>MLCSSQVICRLRSGTPSLFLTGERSPPPPPPSKNSLESQWVDKCRIIPPLGRRMGPLATNLGSTLGYACMGFIVGWGPQFVKEFGDPWCYTSIKPIALKIF</sequence>
<reference evidence="2 3" key="1">
    <citation type="submission" date="2019-04" db="EMBL/GenBank/DDBJ databases">
        <title>Draft genome of the big-headed turtle Platysternon megacephalum.</title>
        <authorList>
            <person name="Gong S."/>
        </authorList>
    </citation>
    <scope>NUCLEOTIDE SEQUENCE [LARGE SCALE GENOMIC DNA]</scope>
    <source>
        <strain evidence="2">DO16091913</strain>
        <tissue evidence="2">Muscle</tissue>
    </source>
</reference>
<dbReference type="EMBL" id="QXTE01000003">
    <property type="protein sequence ID" value="TFK15661.1"/>
    <property type="molecule type" value="Genomic_DNA"/>
</dbReference>
<name>A0A4D9EW64_9SAUR</name>